<dbReference type="NCBIfam" id="TIGR00305">
    <property type="entry name" value="putative toxin-antitoxin system toxin component, PIN family"/>
    <property type="match status" value="1"/>
</dbReference>
<dbReference type="RefSeq" id="WP_083621635.1">
    <property type="nucleotide sequence ID" value="NZ_LR734869.1"/>
</dbReference>
<dbReference type="OrthoDB" id="9802272at2"/>
<comment type="caution">
    <text evidence="2">The sequence shown here is derived from an EMBL/GenBank/DDBJ whole genome shotgun (WGS) entry which is preliminary data.</text>
</comment>
<reference evidence="2" key="1">
    <citation type="submission" date="2019-10" db="EMBL/GenBank/DDBJ databases">
        <authorList>
            <consortium name="Genoscope - CEA"/>
            <person name="William W."/>
        </authorList>
    </citation>
    <scope>NUCLEOTIDE SEQUENCE [LARGE SCALE GENOMIC DNA]</scope>
    <source>
        <strain evidence="2">BBR_PRJEB10992</strain>
    </source>
</reference>
<evidence type="ECO:0000313" key="2">
    <source>
        <dbReference type="EMBL" id="VXD18039.1"/>
    </source>
</evidence>
<feature type="domain" description="PIN" evidence="1">
    <location>
        <begin position="2"/>
        <end position="63"/>
    </location>
</feature>
<dbReference type="InterPro" id="IPR002850">
    <property type="entry name" value="PIN_toxin-like"/>
</dbReference>
<dbReference type="SUPFAM" id="SSF88723">
    <property type="entry name" value="PIN domain-like"/>
    <property type="match status" value="1"/>
</dbReference>
<dbReference type="Pfam" id="PF13470">
    <property type="entry name" value="PIN_3"/>
    <property type="match status" value="1"/>
</dbReference>
<accession>A0A7Z9BR63</accession>
<dbReference type="Proteomes" id="UP000184550">
    <property type="component" value="Unassembled WGS sequence"/>
</dbReference>
<dbReference type="AlphaFoldDB" id="A0A7Z9BR63"/>
<organism evidence="2 3">
    <name type="scientific">Planktothrix serta PCC 8927</name>
    <dbReference type="NCBI Taxonomy" id="671068"/>
    <lineage>
        <taxon>Bacteria</taxon>
        <taxon>Bacillati</taxon>
        <taxon>Cyanobacteriota</taxon>
        <taxon>Cyanophyceae</taxon>
        <taxon>Oscillatoriophycideae</taxon>
        <taxon>Oscillatoriales</taxon>
        <taxon>Microcoleaceae</taxon>
        <taxon>Planktothrix</taxon>
    </lineage>
</organism>
<protein>
    <recommendedName>
        <fullName evidence="1">PIN domain-containing protein</fullName>
    </recommendedName>
</protein>
<sequence>MKIIIDTNVLISATIADGKPEHTIDFIVASDDWDWIVSEAILHEYRQVLNRPKLKLSDPVKQKWLDIVKEATIKINVEEVGSFQDLTLNENPELCYKFLPVYLQEYLGVLP</sequence>
<dbReference type="InterPro" id="IPR029060">
    <property type="entry name" value="PIN-like_dom_sf"/>
</dbReference>
<dbReference type="EMBL" id="CZCU02000136">
    <property type="protein sequence ID" value="VXD18039.1"/>
    <property type="molecule type" value="Genomic_DNA"/>
</dbReference>
<name>A0A7Z9BR63_9CYAN</name>
<evidence type="ECO:0000259" key="1">
    <source>
        <dbReference type="Pfam" id="PF13470"/>
    </source>
</evidence>
<dbReference type="InterPro" id="IPR002716">
    <property type="entry name" value="PIN_dom"/>
</dbReference>
<evidence type="ECO:0000313" key="3">
    <source>
        <dbReference type="Proteomes" id="UP000184550"/>
    </source>
</evidence>
<proteinExistence type="predicted"/>
<gene>
    <name evidence="2" type="ORF">PL8927_600230</name>
</gene>
<keyword evidence="3" id="KW-1185">Reference proteome</keyword>